<dbReference type="Proteomes" id="UP000637578">
    <property type="component" value="Unassembled WGS sequence"/>
</dbReference>
<reference evidence="2" key="2">
    <citation type="submission" date="2020-09" db="EMBL/GenBank/DDBJ databases">
        <authorList>
            <person name="Sun Q."/>
            <person name="Zhou Y."/>
        </authorList>
    </citation>
    <scope>NUCLEOTIDE SEQUENCE</scope>
    <source>
        <strain evidence="2">CGMCC 4.5737</strain>
    </source>
</reference>
<feature type="domain" description="DUF397" evidence="1">
    <location>
        <begin position="10"/>
        <end position="61"/>
    </location>
</feature>
<name>A0A8J3CGX8_9PSEU</name>
<accession>A0A8J3CGX8</accession>
<reference evidence="2" key="1">
    <citation type="journal article" date="2014" name="Int. J. Syst. Evol. Microbiol.">
        <title>Complete genome sequence of Corynebacterium casei LMG S-19264T (=DSM 44701T), isolated from a smear-ripened cheese.</title>
        <authorList>
            <consortium name="US DOE Joint Genome Institute (JGI-PGF)"/>
            <person name="Walter F."/>
            <person name="Albersmeier A."/>
            <person name="Kalinowski J."/>
            <person name="Ruckert C."/>
        </authorList>
    </citation>
    <scope>NUCLEOTIDE SEQUENCE</scope>
    <source>
        <strain evidence="2">CGMCC 4.5737</strain>
    </source>
</reference>
<dbReference type="InterPro" id="IPR007278">
    <property type="entry name" value="DUF397"/>
</dbReference>
<keyword evidence="3" id="KW-1185">Reference proteome</keyword>
<dbReference type="EMBL" id="BMMK01000031">
    <property type="protein sequence ID" value="GGM73718.1"/>
    <property type="molecule type" value="Genomic_DNA"/>
</dbReference>
<dbReference type="Pfam" id="PF04149">
    <property type="entry name" value="DUF397"/>
    <property type="match status" value="1"/>
</dbReference>
<evidence type="ECO:0000313" key="3">
    <source>
        <dbReference type="Proteomes" id="UP000637578"/>
    </source>
</evidence>
<evidence type="ECO:0000313" key="2">
    <source>
        <dbReference type="EMBL" id="GGM73718.1"/>
    </source>
</evidence>
<comment type="caution">
    <text evidence="2">The sequence shown here is derived from an EMBL/GenBank/DDBJ whole genome shotgun (WGS) entry which is preliminary data.</text>
</comment>
<proteinExistence type="predicted"/>
<evidence type="ECO:0000259" key="1">
    <source>
        <dbReference type="Pfam" id="PF04149"/>
    </source>
</evidence>
<organism evidence="2 3">
    <name type="scientific">Longimycelium tulufanense</name>
    <dbReference type="NCBI Taxonomy" id="907463"/>
    <lineage>
        <taxon>Bacteria</taxon>
        <taxon>Bacillati</taxon>
        <taxon>Actinomycetota</taxon>
        <taxon>Actinomycetes</taxon>
        <taxon>Pseudonocardiales</taxon>
        <taxon>Pseudonocardiaceae</taxon>
        <taxon>Longimycelium</taxon>
    </lineage>
</organism>
<sequence>MLAPDLSRRRWRKSSYSNGTGACVEMTQGSGWTAIRDSKHPTGPALIVTKTQWAQFLTAVRNRFSR</sequence>
<dbReference type="AlphaFoldDB" id="A0A8J3CGX8"/>
<gene>
    <name evidence="2" type="ORF">GCM10012275_50560</name>
</gene>
<protein>
    <submittedName>
        <fullName evidence="2">Transcriptional regulator</fullName>
    </submittedName>
</protein>
<dbReference type="RefSeq" id="WP_189060923.1">
    <property type="nucleotide sequence ID" value="NZ_BMMK01000031.1"/>
</dbReference>